<name>X0PDP8_9LACO</name>
<dbReference type="eggNOG" id="COG1028">
    <property type="taxonomic scope" value="Bacteria"/>
</dbReference>
<evidence type="ECO:0000313" key="2">
    <source>
        <dbReference type="EMBL" id="KRM33647.1"/>
    </source>
</evidence>
<dbReference type="RefSeq" id="WP_035451792.1">
    <property type="nucleotide sequence ID" value="NZ_AZGA01000046.1"/>
</dbReference>
<gene>
    <name evidence="2" type="ORF">FC83_GL002700</name>
</gene>
<dbReference type="PANTHER" id="PTHR43157">
    <property type="entry name" value="PHOSPHATIDYLINOSITOL-GLYCAN BIOSYNTHESIS CLASS F PROTEIN-RELATED"/>
    <property type="match status" value="1"/>
</dbReference>
<reference evidence="2 3" key="1">
    <citation type="journal article" date="2015" name="Genome Announc.">
        <title>Expanding the biotechnology potential of lactobacilli through comparative genomics of 213 strains and associated genera.</title>
        <authorList>
            <person name="Sun Z."/>
            <person name="Harris H.M."/>
            <person name="McCann A."/>
            <person name="Guo C."/>
            <person name="Argimon S."/>
            <person name="Zhang W."/>
            <person name="Yang X."/>
            <person name="Jeffery I.B."/>
            <person name="Cooney J.C."/>
            <person name="Kagawa T.F."/>
            <person name="Liu W."/>
            <person name="Song Y."/>
            <person name="Salvetti E."/>
            <person name="Wrobel A."/>
            <person name="Rasinkangas P."/>
            <person name="Parkhill J."/>
            <person name="Rea M.C."/>
            <person name="O'Sullivan O."/>
            <person name="Ritari J."/>
            <person name="Douillard F.P."/>
            <person name="Paul Ross R."/>
            <person name="Yang R."/>
            <person name="Briner A.E."/>
            <person name="Felis G.E."/>
            <person name="de Vos W.M."/>
            <person name="Barrangou R."/>
            <person name="Klaenhammer T.R."/>
            <person name="Caufield P.W."/>
            <person name="Cui Y."/>
            <person name="Zhang H."/>
            <person name="O'Toole P.W."/>
        </authorList>
    </citation>
    <scope>NUCLEOTIDE SEQUENCE [LARGE SCALE GENOMIC DNA]</scope>
    <source>
        <strain evidence="2 3">DSM 18527</strain>
    </source>
</reference>
<dbReference type="SUPFAM" id="SSF51735">
    <property type="entry name" value="NAD(P)-binding Rossmann-fold domains"/>
    <property type="match status" value="1"/>
</dbReference>
<evidence type="ECO:0000256" key="1">
    <source>
        <dbReference type="ARBA" id="ARBA00023002"/>
    </source>
</evidence>
<dbReference type="Proteomes" id="UP000051236">
    <property type="component" value="Unassembled WGS sequence"/>
</dbReference>
<proteinExistence type="predicted"/>
<organism evidence="2 3">
    <name type="scientific">Agrilactobacillus composti DSM 18527 = JCM 14202</name>
    <dbReference type="NCBI Taxonomy" id="1423734"/>
    <lineage>
        <taxon>Bacteria</taxon>
        <taxon>Bacillati</taxon>
        <taxon>Bacillota</taxon>
        <taxon>Bacilli</taxon>
        <taxon>Lactobacillales</taxon>
        <taxon>Lactobacillaceae</taxon>
        <taxon>Agrilactobacillus</taxon>
    </lineage>
</organism>
<dbReference type="STRING" id="1423734.FC83_GL002700"/>
<keyword evidence="3" id="KW-1185">Reference proteome</keyword>
<evidence type="ECO:0000313" key="3">
    <source>
        <dbReference type="Proteomes" id="UP000051236"/>
    </source>
</evidence>
<dbReference type="EMBL" id="AZGA01000046">
    <property type="protein sequence ID" value="KRM33647.1"/>
    <property type="molecule type" value="Genomic_DNA"/>
</dbReference>
<protein>
    <submittedName>
        <fullName evidence="2">Uncharacterized protein</fullName>
    </submittedName>
</protein>
<sequence>MKKFYKNTQASKGVQPYWGLKDIPDLTNKVFVITGAASSQGSLITEAIYANNGSVILADSHRQSAYDLIQKLRRQVVSRGILQYRQLDLNDPASIQSFAIDLQNEIVQLDVLINNANTTRTPRREENSDGIEAHFQKNFLGHFMLTNLLIPLLQMAPDPRIVNISAPLPGFANIKFNDLQLEHAYSNSRAYFQSKLAVQMATFYLQSISHAQGLGLKVMTTHSGISKKSLLSTPASAIVAIQALANPLLGSVHTGILPTLFAATDPNAQGGKLYAPSGLLHLQGRPKITRPIAKALDEDAQSQLWVAASELAGFSSWAAMAHSF</sequence>
<dbReference type="GO" id="GO:0016491">
    <property type="term" value="F:oxidoreductase activity"/>
    <property type="evidence" value="ECO:0007669"/>
    <property type="project" value="UniProtKB-KW"/>
</dbReference>
<accession>X0PDP8</accession>
<keyword evidence="1" id="KW-0560">Oxidoreductase</keyword>
<dbReference type="InterPro" id="IPR002347">
    <property type="entry name" value="SDR_fam"/>
</dbReference>
<dbReference type="AlphaFoldDB" id="X0PDP8"/>
<dbReference type="Pfam" id="PF00106">
    <property type="entry name" value="adh_short"/>
    <property type="match status" value="1"/>
</dbReference>
<dbReference type="PATRIC" id="fig|1423734.3.peg.2740"/>
<dbReference type="InterPro" id="IPR036291">
    <property type="entry name" value="NAD(P)-bd_dom_sf"/>
</dbReference>
<dbReference type="PANTHER" id="PTHR43157:SF31">
    <property type="entry name" value="PHOSPHATIDYLINOSITOL-GLYCAN BIOSYNTHESIS CLASS F PROTEIN"/>
    <property type="match status" value="1"/>
</dbReference>
<comment type="caution">
    <text evidence="2">The sequence shown here is derived from an EMBL/GenBank/DDBJ whole genome shotgun (WGS) entry which is preliminary data.</text>
</comment>
<dbReference type="OrthoDB" id="9805904at2"/>
<dbReference type="Gene3D" id="3.40.50.720">
    <property type="entry name" value="NAD(P)-binding Rossmann-like Domain"/>
    <property type="match status" value="1"/>
</dbReference>